<dbReference type="InterPro" id="IPR002514">
    <property type="entry name" value="Transposase_8"/>
</dbReference>
<dbReference type="Proteomes" id="UP000501705">
    <property type="component" value="Chromosome"/>
</dbReference>
<name>A0A6G9XTT7_NOCBR</name>
<dbReference type="SUPFAM" id="SSF46689">
    <property type="entry name" value="Homeodomain-like"/>
    <property type="match status" value="1"/>
</dbReference>
<dbReference type="InterPro" id="IPR009057">
    <property type="entry name" value="Homeodomain-like_sf"/>
</dbReference>
<dbReference type="GO" id="GO:0003677">
    <property type="term" value="F:DNA binding"/>
    <property type="evidence" value="ECO:0007669"/>
    <property type="project" value="InterPro"/>
</dbReference>
<dbReference type="Pfam" id="PF01527">
    <property type="entry name" value="HTH_Tnp_1"/>
    <property type="match status" value="1"/>
</dbReference>
<evidence type="ECO:0000313" key="2">
    <source>
        <dbReference type="Proteomes" id="UP000501705"/>
    </source>
</evidence>
<protein>
    <submittedName>
        <fullName evidence="1">Transposase</fullName>
    </submittedName>
</protein>
<dbReference type="GO" id="GO:0004803">
    <property type="term" value="F:transposase activity"/>
    <property type="evidence" value="ECO:0007669"/>
    <property type="project" value="InterPro"/>
</dbReference>
<dbReference type="EMBL" id="CP046171">
    <property type="protein sequence ID" value="QIS04318.1"/>
    <property type="molecule type" value="Genomic_DNA"/>
</dbReference>
<gene>
    <name evidence="1" type="ORF">F5X71_20055</name>
</gene>
<reference evidence="1 2" key="1">
    <citation type="journal article" date="2019" name="ACS Chem. Biol.">
        <title>Identification and Mobilization of a Cryptic Antibiotic Biosynthesis Gene Locus from a Human-Pathogenic Nocardia Isolate.</title>
        <authorList>
            <person name="Herisse M."/>
            <person name="Ishida K."/>
            <person name="Porter J.L."/>
            <person name="Howden B."/>
            <person name="Hertweck C."/>
            <person name="Stinear T.P."/>
            <person name="Pidot S.J."/>
        </authorList>
    </citation>
    <scope>NUCLEOTIDE SEQUENCE [LARGE SCALE GENOMIC DNA]</scope>
    <source>
        <strain evidence="1 2">AUSMDU00024985</strain>
    </source>
</reference>
<dbReference type="InterPro" id="IPR052546">
    <property type="entry name" value="Transposase_8_domain"/>
</dbReference>
<dbReference type="PANTHER" id="PTHR33609:SF1">
    <property type="entry name" value="TRANSPOSASE"/>
    <property type="match status" value="1"/>
</dbReference>
<dbReference type="AlphaFoldDB" id="A0A6G9XTT7"/>
<dbReference type="GO" id="GO:0006313">
    <property type="term" value="P:DNA transposition"/>
    <property type="evidence" value="ECO:0007669"/>
    <property type="project" value="InterPro"/>
</dbReference>
<dbReference type="PANTHER" id="PTHR33609">
    <property type="entry name" value="LOW CALCIUM RESPONSE LOCUS PROTEIN S"/>
    <property type="match status" value="1"/>
</dbReference>
<evidence type="ECO:0000313" key="1">
    <source>
        <dbReference type="EMBL" id="QIS04318.1"/>
    </source>
</evidence>
<organism evidence="1 2">
    <name type="scientific">Nocardia brasiliensis</name>
    <dbReference type="NCBI Taxonomy" id="37326"/>
    <lineage>
        <taxon>Bacteria</taxon>
        <taxon>Bacillati</taxon>
        <taxon>Actinomycetota</taxon>
        <taxon>Actinomycetes</taxon>
        <taxon>Mycobacteriales</taxon>
        <taxon>Nocardiaceae</taxon>
        <taxon>Nocardia</taxon>
    </lineage>
</organism>
<sequence>MGAEGDDHTMARRRHTPERIIRKLSEGEKLLGQNFSVEDVCKHLEIAEATRHRGQNQYGGMKSDDAKRLKELEREDARLKKMVAEQALDIDMLKEIGRGNF</sequence>
<accession>A0A6G9XTT7</accession>
<proteinExistence type="predicted"/>